<dbReference type="EMBL" id="JACHVB010000064">
    <property type="protein sequence ID" value="MBC2596384.1"/>
    <property type="molecule type" value="Genomic_DNA"/>
</dbReference>
<dbReference type="Gene3D" id="2.130.10.130">
    <property type="entry name" value="Integrin alpha, N-terminal"/>
    <property type="match status" value="1"/>
</dbReference>
<protein>
    <submittedName>
        <fullName evidence="3">VCBS repeat-containing protein</fullName>
    </submittedName>
</protein>
<organism evidence="3 4">
    <name type="scientific">Ruficoccus amylovorans</name>
    <dbReference type="NCBI Taxonomy" id="1804625"/>
    <lineage>
        <taxon>Bacteria</taxon>
        <taxon>Pseudomonadati</taxon>
        <taxon>Verrucomicrobiota</taxon>
        <taxon>Opitutia</taxon>
        <taxon>Puniceicoccales</taxon>
        <taxon>Cerasicoccaceae</taxon>
        <taxon>Ruficoccus</taxon>
    </lineage>
</organism>
<dbReference type="PANTHER" id="PTHR44103">
    <property type="entry name" value="PROPROTEIN CONVERTASE P"/>
    <property type="match status" value="1"/>
</dbReference>
<gene>
    <name evidence="3" type="ORF">H5P28_19115</name>
</gene>
<dbReference type="Gene3D" id="2.60.120.200">
    <property type="match status" value="1"/>
</dbReference>
<accession>A0A842HL23</accession>
<reference evidence="3 4" key="1">
    <citation type="submission" date="2020-07" db="EMBL/GenBank/DDBJ databases">
        <authorList>
            <person name="Feng X."/>
        </authorList>
    </citation>
    <scope>NUCLEOTIDE SEQUENCE [LARGE SCALE GENOMIC DNA]</scope>
    <source>
        <strain evidence="3 4">JCM31066</strain>
    </source>
</reference>
<evidence type="ECO:0000256" key="1">
    <source>
        <dbReference type="ARBA" id="ARBA00022729"/>
    </source>
</evidence>
<name>A0A842HL23_9BACT</name>
<dbReference type="InterPro" id="IPR013320">
    <property type="entry name" value="ConA-like_dom_sf"/>
</dbReference>
<keyword evidence="1" id="KW-0732">Signal</keyword>
<sequence>MPYHRPHYPSPRNIRLAKARIACLVHSTLVGIAAMLLPTAFKADATEPVTLLGRFVADGAGEWGNAPSFDADASAQTIPLQGSLDGGGYTLSAWIYLDRFIDEGKDGFSSVSPATIATLSDGENALVFFSIYNKRLRIAHRMVSGFSSLTGERELPLRTWVNVTAMADSSDNLRLFQNGVPDGATSGGKARFRHRIDRLQIGSFRHRALRGRMGALAFYDGSLDQNSISALAGADSATRMDRLLDTAATGRSAVPDVAAEEYAQRRLRVADDTRLPLAAGHLVRTALIPDGKGGLPRMMTQGRTFGASRIVFDHAPEGNREDTFQGQAVFDVGNGDFRPLLPHRQPGSNPPFFGLDTEGVEPGLILLGVNPLTNKTDLLRLRLSGEEGKDFEFAEALLCNGKTFSQAYPGARLSYVGRVDADEVPDLILVKTRSVGSYYPDAPDHFWVNRPLPNSGPGRGYSVNGKWLGGENIDTYYWAKGGLSADETLSFGPMKPIYFGDEDFIVQWKTYFYSNAGVINRDGQSYLIITGDLDKLLALPLREEDDALRCEEAIPLMADDAPIQNTYIIEALAIGDIDGDGEEEIVVSGNPGSVSVLKGSTVGQFVELPVVTRGGPLAMQTLIVPTVADWDGDGYEDIIAGDASGSLMCWPGTADPEVFGEPKYLTSQGERIHIQAGYHGSLQGPNEARWGYVNPLVCDWSGQGRLDLITSDINGDLLYWERNPQNPFDLLPARPFTDAGGKKLNLPWRQRPAFVSGDDPMAREGRPGLLVIDGEGDLALATPVATGKLSIESVEKIHYTDGETVLTCGPVGAWGRGKFCWVDWDGDGRRDLLFGTNRINNIFFSDEAVEANSMPFVFRNEGSEQSPRLARPRPLHLDGKRLNFGTHITAMWPLFAEGGAIPSALLIGAEDGRIYRFEREELIP</sequence>
<dbReference type="Pfam" id="PF13517">
    <property type="entry name" value="FG-GAP_3"/>
    <property type="match status" value="1"/>
</dbReference>
<dbReference type="InterPro" id="IPR028994">
    <property type="entry name" value="Integrin_alpha_N"/>
</dbReference>
<dbReference type="RefSeq" id="WP_185677293.1">
    <property type="nucleotide sequence ID" value="NZ_JACHVB010000064.1"/>
</dbReference>
<dbReference type="Pfam" id="PF13385">
    <property type="entry name" value="Laminin_G_3"/>
    <property type="match status" value="1"/>
</dbReference>
<keyword evidence="4" id="KW-1185">Reference proteome</keyword>
<keyword evidence="2" id="KW-0812">Transmembrane</keyword>
<evidence type="ECO:0000313" key="4">
    <source>
        <dbReference type="Proteomes" id="UP000546464"/>
    </source>
</evidence>
<dbReference type="InterPro" id="IPR013517">
    <property type="entry name" value="FG-GAP"/>
</dbReference>
<feature type="transmembrane region" description="Helical" evidence="2">
    <location>
        <begin position="21"/>
        <end position="41"/>
    </location>
</feature>
<evidence type="ECO:0000313" key="3">
    <source>
        <dbReference type="EMBL" id="MBC2596384.1"/>
    </source>
</evidence>
<proteinExistence type="predicted"/>
<evidence type="ECO:0000256" key="2">
    <source>
        <dbReference type="SAM" id="Phobius"/>
    </source>
</evidence>
<dbReference type="PANTHER" id="PTHR44103:SF1">
    <property type="entry name" value="PROPROTEIN CONVERTASE P"/>
    <property type="match status" value="1"/>
</dbReference>
<dbReference type="Proteomes" id="UP000546464">
    <property type="component" value="Unassembled WGS sequence"/>
</dbReference>
<keyword evidence="2" id="KW-1133">Transmembrane helix</keyword>
<dbReference type="SUPFAM" id="SSF69318">
    <property type="entry name" value="Integrin alpha N-terminal domain"/>
    <property type="match status" value="2"/>
</dbReference>
<dbReference type="SUPFAM" id="SSF49899">
    <property type="entry name" value="Concanavalin A-like lectins/glucanases"/>
    <property type="match status" value="1"/>
</dbReference>
<dbReference type="AlphaFoldDB" id="A0A842HL23"/>
<comment type="caution">
    <text evidence="3">The sequence shown here is derived from an EMBL/GenBank/DDBJ whole genome shotgun (WGS) entry which is preliminary data.</text>
</comment>
<keyword evidence="2" id="KW-0472">Membrane</keyword>